<evidence type="ECO:0000256" key="10">
    <source>
        <dbReference type="SAM" id="SignalP"/>
    </source>
</evidence>
<dbReference type="InterPro" id="IPR023174">
    <property type="entry name" value="PDEase_CS"/>
</dbReference>
<dbReference type="PRINTS" id="PR00387">
    <property type="entry name" value="PDIESTERASE1"/>
</dbReference>
<evidence type="ECO:0000313" key="12">
    <source>
        <dbReference type="EMBL" id="GIX95254.1"/>
    </source>
</evidence>
<comment type="caution">
    <text evidence="12">The sequence shown here is derived from an EMBL/GenBank/DDBJ whole genome shotgun (WGS) entry which is preliminary data.</text>
</comment>
<feature type="binding site" evidence="6">
    <location>
        <begin position="385"/>
        <end position="389"/>
    </location>
    <ligand>
        <name>AMP</name>
        <dbReference type="ChEBI" id="CHEBI:456215"/>
    </ligand>
</feature>
<keyword evidence="1 7" id="KW-0479">Metal-binding</keyword>
<evidence type="ECO:0000259" key="11">
    <source>
        <dbReference type="PROSITE" id="PS51845"/>
    </source>
</evidence>
<accession>A0AAV4PF55</accession>
<feature type="active site" description="Proton donor" evidence="5">
    <location>
        <position position="385"/>
    </location>
</feature>
<feature type="binding site" evidence="7">
    <location>
        <position position="426"/>
    </location>
    <ligand>
        <name>Zn(2+)</name>
        <dbReference type="ChEBI" id="CHEBI:29105"/>
        <label>2</label>
    </ligand>
</feature>
<evidence type="ECO:0000256" key="9">
    <source>
        <dbReference type="SAM" id="MobiDB-lite"/>
    </source>
</evidence>
<feature type="binding site" evidence="6">
    <location>
        <position position="426"/>
    </location>
    <ligand>
        <name>AMP</name>
        <dbReference type="ChEBI" id="CHEBI:456215"/>
    </ligand>
</feature>
<dbReference type="GO" id="GO:0046958">
    <property type="term" value="P:nonassociative learning"/>
    <property type="evidence" value="ECO:0007669"/>
    <property type="project" value="UniProtKB-ARBA"/>
</dbReference>
<dbReference type="InterPro" id="IPR040844">
    <property type="entry name" value="PDE4_UCR"/>
</dbReference>
<feature type="binding site" evidence="7">
    <location>
        <position position="389"/>
    </location>
    <ligand>
        <name>Zn(2+)</name>
        <dbReference type="ChEBI" id="CHEBI:29105"/>
        <label>1</label>
    </ligand>
</feature>
<dbReference type="InterPro" id="IPR002073">
    <property type="entry name" value="PDEase_catalytic_dom"/>
</dbReference>
<evidence type="ECO:0000256" key="8">
    <source>
        <dbReference type="RuleBase" id="RU363067"/>
    </source>
</evidence>
<organism evidence="12 13">
    <name type="scientific">Caerostris darwini</name>
    <dbReference type="NCBI Taxonomy" id="1538125"/>
    <lineage>
        <taxon>Eukaryota</taxon>
        <taxon>Metazoa</taxon>
        <taxon>Ecdysozoa</taxon>
        <taxon>Arthropoda</taxon>
        <taxon>Chelicerata</taxon>
        <taxon>Arachnida</taxon>
        <taxon>Araneae</taxon>
        <taxon>Araneomorphae</taxon>
        <taxon>Entelegynae</taxon>
        <taxon>Araneoidea</taxon>
        <taxon>Araneidae</taxon>
        <taxon>Caerostris</taxon>
    </lineage>
</organism>
<comment type="similarity">
    <text evidence="8">Belongs to the cyclic nucleotide phosphodiesterase family.</text>
</comment>
<keyword evidence="13" id="KW-1185">Reference proteome</keyword>
<protein>
    <recommendedName>
        <fullName evidence="8">Phosphodiesterase</fullName>
        <ecNumber evidence="8">3.1.4.-</ecNumber>
    </recommendedName>
</protein>
<name>A0AAV4PF55_9ARAC</name>
<evidence type="ECO:0000256" key="3">
    <source>
        <dbReference type="ARBA" id="ARBA00023149"/>
    </source>
</evidence>
<dbReference type="GO" id="GO:0040040">
    <property type="term" value="P:thermosensory behavior"/>
    <property type="evidence" value="ECO:0007669"/>
    <property type="project" value="UniProtKB-ARBA"/>
</dbReference>
<keyword evidence="2 8" id="KW-0378">Hydrolase</keyword>
<dbReference type="GO" id="GO:0008355">
    <property type="term" value="P:olfactory learning"/>
    <property type="evidence" value="ECO:0007669"/>
    <property type="project" value="UniProtKB-ARBA"/>
</dbReference>
<dbReference type="Proteomes" id="UP001054837">
    <property type="component" value="Unassembled WGS sequence"/>
</dbReference>
<dbReference type="InterPro" id="IPR023088">
    <property type="entry name" value="PDEase"/>
</dbReference>
<dbReference type="GO" id="GO:0007165">
    <property type="term" value="P:signal transduction"/>
    <property type="evidence" value="ECO:0007669"/>
    <property type="project" value="InterPro"/>
</dbReference>
<dbReference type="Pfam" id="PF00233">
    <property type="entry name" value="PDEase_I"/>
    <property type="match status" value="1"/>
</dbReference>
<evidence type="ECO:0000256" key="5">
    <source>
        <dbReference type="PIRSR" id="PIRSR623088-1"/>
    </source>
</evidence>
<dbReference type="SUPFAM" id="SSF109604">
    <property type="entry name" value="HD-domain/PDEase-like"/>
    <property type="match status" value="1"/>
</dbReference>
<feature type="region of interest" description="Disordered" evidence="9">
    <location>
        <begin position="98"/>
        <end position="120"/>
    </location>
</feature>
<keyword evidence="10" id="KW-0732">Signal</keyword>
<dbReference type="PROSITE" id="PS51845">
    <property type="entry name" value="PDEASE_I_2"/>
    <property type="match status" value="1"/>
</dbReference>
<dbReference type="GO" id="GO:0007614">
    <property type="term" value="P:short-term memory"/>
    <property type="evidence" value="ECO:0007669"/>
    <property type="project" value="UniProtKB-ARBA"/>
</dbReference>
<dbReference type="GO" id="GO:0045202">
    <property type="term" value="C:synapse"/>
    <property type="evidence" value="ECO:0007669"/>
    <property type="project" value="GOC"/>
</dbReference>
<dbReference type="GO" id="GO:0007623">
    <property type="term" value="P:circadian rhythm"/>
    <property type="evidence" value="ECO:0007669"/>
    <property type="project" value="UniProtKB-ARBA"/>
</dbReference>
<evidence type="ECO:0000256" key="1">
    <source>
        <dbReference type="ARBA" id="ARBA00022723"/>
    </source>
</evidence>
<dbReference type="Gene3D" id="1.10.1300.10">
    <property type="entry name" value="3'5'-cyclic nucleotide phosphodiesterase, catalytic domain"/>
    <property type="match status" value="1"/>
</dbReference>
<dbReference type="AlphaFoldDB" id="A0AAV4PF55"/>
<dbReference type="GO" id="GO:0001661">
    <property type="term" value="P:conditioned taste aversion"/>
    <property type="evidence" value="ECO:0007669"/>
    <property type="project" value="UniProtKB-ARBA"/>
</dbReference>
<sequence length="673" mass="76056">MLTLGVLLLSAFRVLLPRRDSDESRRDSDPPLSSNAVFVRRRSSPTFRRVRRLSDKACGSFDVDDGSPQPRTLLDAASPSAGLLVQSFPQRRESFLYRSDHDVDASPKSASRHSSQGSDTEELIVTPFAQILASLKVVRGNYVNITNVCPTNKQKKECESPENSGSPPPKIPLTEEEKERLMEETLDELDWCLEQLETIQAHRSVGDMAFSKFKKMLNRELSHFSSESKSGSQISDYICSTFLGKEMNDKKQEFDLDTLKEEDEETEEISSIAPLPKSKGRAGQAMSKISGIKKTVCHSNSFSILPKYGIETPREEELGGLLEDVDRWGVDIFQIAECSNNHPLTAVAYKIFQDRDLCKIFKIPSKTLINFLLNLEDHYLSVPYHNSSHAADVTQSVHVLLLMPALESVFTDLEVLAILFSAAIHDVDHPGVTNQYLINSSSELALMYNDESVLENHSLAVAFKMLQDENCNIFANLNKKQLLSLRKMAIDMVLATDMSKHMNLLADLKTMVETKKVAGSGMVLLDNYTERIQVLQNMVHCADLSNPTKPLNIYRRWVDLIMEEFFQQGDKERSQGMDISPMCDRHTATIEKSQVGFIDYIVHPLWETWGDLVHPDAQDILDTLEENRDWYQNMIPLSPSSSRQNVVEEEGGRPINFQVMLEEPESEESEEEP</sequence>
<dbReference type="GO" id="GO:0004114">
    <property type="term" value="F:3',5'-cyclic-nucleotide phosphodiesterase activity"/>
    <property type="evidence" value="ECO:0007669"/>
    <property type="project" value="InterPro"/>
</dbReference>
<feature type="binding site" evidence="6">
    <location>
        <position position="594"/>
    </location>
    <ligand>
        <name>AMP</name>
        <dbReference type="ChEBI" id="CHEBI:456215"/>
    </ligand>
</feature>
<comment type="cofactor">
    <cofactor evidence="8">
        <name>a divalent metal cation</name>
        <dbReference type="ChEBI" id="CHEBI:60240"/>
    </cofactor>
    <text evidence="8">Binds 2 divalent metal cations per subunit. Site 1 may preferentially bind zinc ions, while site 2 has a preference for magnesium and/or manganese ions.</text>
</comment>
<feature type="chain" id="PRO_5043416607" description="Phosphodiesterase" evidence="10">
    <location>
        <begin position="18"/>
        <end position="673"/>
    </location>
</feature>
<feature type="binding site" evidence="7">
    <location>
        <position position="543"/>
    </location>
    <ligand>
        <name>Zn(2+)</name>
        <dbReference type="ChEBI" id="CHEBI:29105"/>
        <label>1</label>
    </ligand>
</feature>
<dbReference type="GO" id="GO:0007619">
    <property type="term" value="P:courtship behavior"/>
    <property type="evidence" value="ECO:0007669"/>
    <property type="project" value="UniProtKB-ARBA"/>
</dbReference>
<evidence type="ECO:0000256" key="7">
    <source>
        <dbReference type="PIRSR" id="PIRSR623088-3"/>
    </source>
</evidence>
<dbReference type="Pfam" id="PF18100">
    <property type="entry name" value="PDE4_UCR"/>
    <property type="match status" value="1"/>
</dbReference>
<dbReference type="PANTHER" id="PTHR11347">
    <property type="entry name" value="CYCLIC NUCLEOTIDE PHOSPHODIESTERASE"/>
    <property type="match status" value="1"/>
</dbReference>
<dbReference type="EMBL" id="BPLQ01002712">
    <property type="protein sequence ID" value="GIX95254.1"/>
    <property type="molecule type" value="Genomic_DNA"/>
</dbReference>
<feature type="binding site" evidence="6">
    <location>
        <position position="543"/>
    </location>
    <ligand>
        <name>AMP</name>
        <dbReference type="ChEBI" id="CHEBI:456215"/>
    </ligand>
</feature>
<dbReference type="FunFam" id="1.10.1300.10:FF:000001">
    <property type="entry name" value="Phosphodiesterase"/>
    <property type="match status" value="1"/>
</dbReference>
<dbReference type="PROSITE" id="PS00126">
    <property type="entry name" value="PDEASE_I_1"/>
    <property type="match status" value="1"/>
</dbReference>
<feature type="compositionally biased region" description="Polar residues" evidence="9">
    <location>
        <begin position="108"/>
        <end position="118"/>
    </location>
</feature>
<feature type="region of interest" description="Disordered" evidence="9">
    <location>
        <begin position="153"/>
        <end position="174"/>
    </location>
</feature>
<keyword evidence="3" id="KW-0114">cAMP</keyword>
<feature type="domain" description="PDEase" evidence="11">
    <location>
        <begin position="310"/>
        <end position="638"/>
    </location>
</feature>
<comment type="function">
    <text evidence="4">Hydrolyzes the second messenger cAMP, which is a key regulator of many important physiological processes. Vital for female fertility. Required for learning/memory.</text>
</comment>
<feature type="region of interest" description="Disordered" evidence="9">
    <location>
        <begin position="261"/>
        <end position="281"/>
    </location>
</feature>
<evidence type="ECO:0000313" key="13">
    <source>
        <dbReference type="Proteomes" id="UP001054837"/>
    </source>
</evidence>
<dbReference type="CDD" id="cd00077">
    <property type="entry name" value="HDc"/>
    <property type="match status" value="1"/>
</dbReference>
<dbReference type="GO" id="GO:0048675">
    <property type="term" value="P:axon extension"/>
    <property type="evidence" value="ECO:0007669"/>
    <property type="project" value="UniProtKB-ARBA"/>
</dbReference>
<feature type="binding site" evidence="7">
    <location>
        <position position="426"/>
    </location>
    <ligand>
        <name>Zn(2+)</name>
        <dbReference type="ChEBI" id="CHEBI:29105"/>
        <label>1</label>
    </ligand>
</feature>
<dbReference type="InterPro" id="IPR036971">
    <property type="entry name" value="PDEase_catalytic_dom_sf"/>
</dbReference>
<dbReference type="InterPro" id="IPR003607">
    <property type="entry name" value="HD/PDEase_dom"/>
</dbReference>
<evidence type="ECO:0000256" key="6">
    <source>
        <dbReference type="PIRSR" id="PIRSR623088-2"/>
    </source>
</evidence>
<evidence type="ECO:0000256" key="4">
    <source>
        <dbReference type="ARBA" id="ARBA00053071"/>
    </source>
</evidence>
<dbReference type="GO" id="GO:0046872">
    <property type="term" value="F:metal ion binding"/>
    <property type="evidence" value="ECO:0007669"/>
    <property type="project" value="UniProtKB-KW"/>
</dbReference>
<dbReference type="GO" id="GO:0007268">
    <property type="term" value="P:chemical synaptic transmission"/>
    <property type="evidence" value="ECO:0007669"/>
    <property type="project" value="UniProtKB-ARBA"/>
</dbReference>
<feature type="binding site" evidence="7">
    <location>
        <position position="425"/>
    </location>
    <ligand>
        <name>Zn(2+)</name>
        <dbReference type="ChEBI" id="CHEBI:29105"/>
        <label>1</label>
    </ligand>
</feature>
<gene>
    <name evidence="12" type="primary">dnc</name>
    <name evidence="12" type="ORF">CDAR_256562</name>
</gene>
<evidence type="ECO:0000256" key="2">
    <source>
        <dbReference type="ARBA" id="ARBA00022801"/>
    </source>
</evidence>
<dbReference type="GO" id="GO:0007615">
    <property type="term" value="P:anesthesia-resistant memory"/>
    <property type="evidence" value="ECO:0007669"/>
    <property type="project" value="UniProtKB-ARBA"/>
</dbReference>
<dbReference type="EC" id="3.1.4.-" evidence="8"/>
<feature type="compositionally biased region" description="Acidic residues" evidence="9">
    <location>
        <begin position="662"/>
        <end position="673"/>
    </location>
</feature>
<feature type="signal peptide" evidence="10">
    <location>
        <begin position="1"/>
        <end position="17"/>
    </location>
</feature>
<feature type="region of interest" description="Disordered" evidence="9">
    <location>
        <begin position="641"/>
        <end position="673"/>
    </location>
</feature>
<proteinExistence type="inferred from homology"/>
<dbReference type="SMART" id="SM00471">
    <property type="entry name" value="HDc"/>
    <property type="match status" value="1"/>
</dbReference>
<reference evidence="12 13" key="1">
    <citation type="submission" date="2021-06" db="EMBL/GenBank/DDBJ databases">
        <title>Caerostris darwini draft genome.</title>
        <authorList>
            <person name="Kono N."/>
            <person name="Arakawa K."/>
        </authorList>
    </citation>
    <scope>NUCLEOTIDE SEQUENCE [LARGE SCALE GENOMIC DNA]</scope>
</reference>